<sequence>MSEGKRHSRWLRGVIRVLRPLASLGTDRRVLAILILLALFVGGRVWLAENPGSNPWAPLDLRDEPGWATRSKIAALRDDPAQCRAVLERSEVAFTALESLGEAPCLRANRTRLDDFPYAGDRPDTTCATAAALEIWRHDAVQPAARDVFGQEVARIEHFGSFSCRRMYGREEGPWSEHATANAIDIAGFVLADGTRIEVVNDWQGEGDKARFLREVRDGACRAFGTVLSPDYNEAHRDHFHLDQAARGLGGVCR</sequence>
<comment type="caution">
    <text evidence="2">The sequence shown here is derived from an EMBL/GenBank/DDBJ whole genome shotgun (WGS) entry which is preliminary data.</text>
</comment>
<reference evidence="2 3" key="1">
    <citation type="submission" date="2021-07" db="EMBL/GenBank/DDBJ databases">
        <title>Alteriqipengyuania abyssalis NZ-12B nov, sp.nov isolated from deep sea sponge in pacific ocean.</title>
        <authorList>
            <person name="Tareen S."/>
            <person name="Wink J."/>
        </authorList>
    </citation>
    <scope>NUCLEOTIDE SEQUENCE [LARGE SCALE GENOMIC DNA]</scope>
    <source>
        <strain evidence="2 3">NZ-12B</strain>
    </source>
</reference>
<dbReference type="EMBL" id="JAHWXP010000001">
    <property type="protein sequence ID" value="MBY8335964.1"/>
    <property type="molecule type" value="Genomic_DNA"/>
</dbReference>
<proteinExistence type="predicted"/>
<evidence type="ECO:0000313" key="3">
    <source>
        <dbReference type="Proteomes" id="UP000759298"/>
    </source>
</evidence>
<name>A0ABS7PA89_9SPHN</name>
<feature type="domain" description="Extensin-like C-terminal" evidence="1">
    <location>
        <begin position="82"/>
        <end position="254"/>
    </location>
</feature>
<dbReference type="Proteomes" id="UP000759298">
    <property type="component" value="Unassembled WGS sequence"/>
</dbReference>
<gene>
    <name evidence="2" type="ORF">KYN89_02790</name>
</gene>
<evidence type="ECO:0000259" key="1">
    <source>
        <dbReference type="Pfam" id="PF06904"/>
    </source>
</evidence>
<dbReference type="InterPro" id="IPR009683">
    <property type="entry name" value="Extensin-like_C"/>
</dbReference>
<evidence type="ECO:0000313" key="2">
    <source>
        <dbReference type="EMBL" id="MBY8335964.1"/>
    </source>
</evidence>
<keyword evidence="3" id="KW-1185">Reference proteome</keyword>
<organism evidence="2 3">
    <name type="scientific">Alteriqipengyuania abyssalis</name>
    <dbReference type="NCBI Taxonomy" id="2860200"/>
    <lineage>
        <taxon>Bacteria</taxon>
        <taxon>Pseudomonadati</taxon>
        <taxon>Pseudomonadota</taxon>
        <taxon>Alphaproteobacteria</taxon>
        <taxon>Sphingomonadales</taxon>
        <taxon>Erythrobacteraceae</taxon>
        <taxon>Alteriqipengyuania</taxon>
    </lineage>
</organism>
<protein>
    <submittedName>
        <fullName evidence="2">Extensin family protein</fullName>
    </submittedName>
</protein>
<dbReference type="Pfam" id="PF06904">
    <property type="entry name" value="Extensin-like_C"/>
    <property type="match status" value="1"/>
</dbReference>
<dbReference type="RefSeq" id="WP_222824093.1">
    <property type="nucleotide sequence ID" value="NZ_JAHWXP010000001.1"/>
</dbReference>
<accession>A0ABS7PA89</accession>